<evidence type="ECO:0000256" key="2">
    <source>
        <dbReference type="PROSITE-ProRule" id="PRU00335"/>
    </source>
</evidence>
<dbReference type="RefSeq" id="WP_125598539.1">
    <property type="nucleotide sequence ID" value="NZ_JBHSSM010000018.1"/>
</dbReference>
<dbReference type="InterPro" id="IPR050624">
    <property type="entry name" value="HTH-type_Tx_Regulator"/>
</dbReference>
<dbReference type="InterPro" id="IPR009057">
    <property type="entry name" value="Homeodomain-like_sf"/>
</dbReference>
<organism evidence="4 5">
    <name type="scientific">Lapidilactobacillus achengensis</name>
    <dbReference type="NCBI Taxonomy" id="2486000"/>
    <lineage>
        <taxon>Bacteria</taxon>
        <taxon>Bacillati</taxon>
        <taxon>Bacillota</taxon>
        <taxon>Bacilli</taxon>
        <taxon>Lactobacillales</taxon>
        <taxon>Lactobacillaceae</taxon>
        <taxon>Lapidilactobacillus</taxon>
    </lineage>
</organism>
<keyword evidence="5" id="KW-1185">Reference proteome</keyword>
<comment type="caution">
    <text evidence="4">The sequence shown here is derived from an EMBL/GenBank/DDBJ whole genome shotgun (WGS) entry which is preliminary data.</text>
</comment>
<keyword evidence="1 2" id="KW-0238">DNA-binding</keyword>
<evidence type="ECO:0000313" key="5">
    <source>
        <dbReference type="Proteomes" id="UP001596310"/>
    </source>
</evidence>
<evidence type="ECO:0000259" key="3">
    <source>
        <dbReference type="PROSITE" id="PS50977"/>
    </source>
</evidence>
<feature type="DNA-binding region" description="H-T-H motif" evidence="2">
    <location>
        <begin position="34"/>
        <end position="53"/>
    </location>
</feature>
<evidence type="ECO:0000256" key="1">
    <source>
        <dbReference type="ARBA" id="ARBA00023125"/>
    </source>
</evidence>
<name>A0ABW1URV2_9LACO</name>
<gene>
    <name evidence="4" type="ORF">ACFQHW_08110</name>
</gene>
<dbReference type="InterPro" id="IPR001647">
    <property type="entry name" value="HTH_TetR"/>
</dbReference>
<accession>A0ABW1URV2</accession>
<feature type="domain" description="HTH tetR-type" evidence="3">
    <location>
        <begin position="11"/>
        <end position="71"/>
    </location>
</feature>
<dbReference type="Pfam" id="PF00440">
    <property type="entry name" value="TetR_N"/>
    <property type="match status" value="1"/>
</dbReference>
<dbReference type="SUPFAM" id="SSF46689">
    <property type="entry name" value="Homeodomain-like"/>
    <property type="match status" value="1"/>
</dbReference>
<proteinExistence type="predicted"/>
<dbReference type="Gene3D" id="1.10.357.10">
    <property type="entry name" value="Tetracycline Repressor, domain 2"/>
    <property type="match status" value="1"/>
</dbReference>
<dbReference type="PANTHER" id="PTHR43479">
    <property type="entry name" value="ACREF/ENVCD OPERON REPRESSOR-RELATED"/>
    <property type="match status" value="1"/>
</dbReference>
<dbReference type="PRINTS" id="PR00455">
    <property type="entry name" value="HTHTETR"/>
</dbReference>
<dbReference type="PANTHER" id="PTHR43479:SF11">
    <property type="entry name" value="ACREF_ENVCD OPERON REPRESSOR-RELATED"/>
    <property type="match status" value="1"/>
</dbReference>
<dbReference type="Proteomes" id="UP001596310">
    <property type="component" value="Unassembled WGS sequence"/>
</dbReference>
<protein>
    <submittedName>
        <fullName evidence="4">TetR/AcrR family transcriptional regulator</fullName>
    </submittedName>
</protein>
<evidence type="ECO:0000313" key="4">
    <source>
        <dbReference type="EMBL" id="MFC6315524.1"/>
    </source>
</evidence>
<dbReference type="Pfam" id="PF17924">
    <property type="entry name" value="TetR_C_19"/>
    <property type="match status" value="1"/>
</dbReference>
<dbReference type="EMBL" id="JBHSSM010000018">
    <property type="protein sequence ID" value="MFC6315524.1"/>
    <property type="molecule type" value="Genomic_DNA"/>
</dbReference>
<dbReference type="PROSITE" id="PS50977">
    <property type="entry name" value="HTH_TETR_2"/>
    <property type="match status" value="1"/>
</dbReference>
<reference evidence="5" key="1">
    <citation type="journal article" date="2019" name="Int. J. Syst. Evol. Microbiol.">
        <title>The Global Catalogue of Microorganisms (GCM) 10K type strain sequencing project: providing services to taxonomists for standard genome sequencing and annotation.</title>
        <authorList>
            <consortium name="The Broad Institute Genomics Platform"/>
            <consortium name="The Broad Institute Genome Sequencing Center for Infectious Disease"/>
            <person name="Wu L."/>
            <person name="Ma J."/>
        </authorList>
    </citation>
    <scope>NUCLEOTIDE SEQUENCE [LARGE SCALE GENOMIC DNA]</scope>
    <source>
        <strain evidence="5">CCM 8897</strain>
    </source>
</reference>
<sequence length="222" mass="26029">MPSRTFFGLSAGKQRKIIQAARTVFATAPYTEVTIADIVSLAEIPRGSFYQYFADKEDLYFYLLKTFMDDFQKKFISNLEDLHGDLFATFRLSLQQQTDFLATSPDRELLRNLFMRIDYHDFQKFSQRQAHQPPHPHHLLSMWSAEVEQKTDFTKLRIKPDQFYLLFRMLLMILGHSTAHYFSTVEEQPEQASETFQKQYEMVLSWFEHGVALNSQGGNKDA</sequence>